<proteinExistence type="predicted"/>
<gene>
    <name evidence="1" type="ORF">GHT06_020896</name>
</gene>
<accession>A0AAD5KIG7</accession>
<protein>
    <submittedName>
        <fullName evidence="1">Uncharacterized protein</fullName>
    </submittedName>
</protein>
<comment type="caution">
    <text evidence="1">The sequence shown here is derived from an EMBL/GenBank/DDBJ whole genome shotgun (WGS) entry which is preliminary data.</text>
</comment>
<reference evidence="1 2" key="1">
    <citation type="submission" date="2022-05" db="EMBL/GenBank/DDBJ databases">
        <title>A multi-omics perspective on studying reproductive biology in Daphnia sinensis.</title>
        <authorList>
            <person name="Jia J."/>
        </authorList>
    </citation>
    <scope>NUCLEOTIDE SEQUENCE [LARGE SCALE GENOMIC DNA]</scope>
    <source>
        <strain evidence="1 2">WSL</strain>
    </source>
</reference>
<name>A0AAD5KIG7_9CRUS</name>
<organism evidence="1 2">
    <name type="scientific">Daphnia sinensis</name>
    <dbReference type="NCBI Taxonomy" id="1820382"/>
    <lineage>
        <taxon>Eukaryota</taxon>
        <taxon>Metazoa</taxon>
        <taxon>Ecdysozoa</taxon>
        <taxon>Arthropoda</taxon>
        <taxon>Crustacea</taxon>
        <taxon>Branchiopoda</taxon>
        <taxon>Diplostraca</taxon>
        <taxon>Cladocera</taxon>
        <taxon>Anomopoda</taxon>
        <taxon>Daphniidae</taxon>
        <taxon>Daphnia</taxon>
        <taxon>Daphnia similis group</taxon>
    </lineage>
</organism>
<evidence type="ECO:0000313" key="2">
    <source>
        <dbReference type="Proteomes" id="UP000820818"/>
    </source>
</evidence>
<sequence length="73" mass="8306">MEHRSSPIEAIRLQTTTDAVKEQRCTNYGEPTANNGQITVQYALEAIEPLKPFIVFHLWSPSSSSFWSPQNQK</sequence>
<dbReference type="AlphaFoldDB" id="A0AAD5KIG7"/>
<evidence type="ECO:0000313" key="1">
    <source>
        <dbReference type="EMBL" id="KAI9553009.1"/>
    </source>
</evidence>
<dbReference type="Proteomes" id="UP000820818">
    <property type="component" value="Linkage Group LG9"/>
</dbReference>
<keyword evidence="2" id="KW-1185">Reference proteome</keyword>
<dbReference type="EMBL" id="WJBH02000009">
    <property type="protein sequence ID" value="KAI9553009.1"/>
    <property type="molecule type" value="Genomic_DNA"/>
</dbReference>